<feature type="domain" description="Glycosyltransferase 2-like" evidence="8">
    <location>
        <begin position="61"/>
        <end position="258"/>
    </location>
</feature>
<keyword evidence="2" id="KW-0328">Glycosyltransferase</keyword>
<evidence type="ECO:0000256" key="6">
    <source>
        <dbReference type="ARBA" id="ARBA00023136"/>
    </source>
</evidence>
<evidence type="ECO:0000259" key="8">
    <source>
        <dbReference type="Pfam" id="PF13632"/>
    </source>
</evidence>
<name>A0A563E6M6_9MICO</name>
<feature type="transmembrane region" description="Helical" evidence="7">
    <location>
        <begin position="290"/>
        <end position="309"/>
    </location>
</feature>
<dbReference type="PANTHER" id="PTHR43867">
    <property type="entry name" value="CELLULOSE SYNTHASE CATALYTIC SUBUNIT A [UDP-FORMING]"/>
    <property type="match status" value="1"/>
</dbReference>
<dbReference type="InterPro" id="IPR050321">
    <property type="entry name" value="Glycosyltr_2/OpgH_subfam"/>
</dbReference>
<dbReference type="OrthoDB" id="9806824at2"/>
<dbReference type="Pfam" id="PF13632">
    <property type="entry name" value="Glyco_trans_2_3"/>
    <property type="match status" value="1"/>
</dbReference>
<dbReference type="SUPFAM" id="SSF53448">
    <property type="entry name" value="Nucleotide-diphospho-sugar transferases"/>
    <property type="match status" value="1"/>
</dbReference>
<reference evidence="9 10" key="2">
    <citation type="submission" date="2019-08" db="EMBL/GenBank/DDBJ databases">
        <title>Jejuicoccus antrihumi gen. nov., sp. nov., a new member of the family Dermacoccaceae isolated from a cave.</title>
        <authorList>
            <person name="Schumann P."/>
            <person name="Kim I.S."/>
        </authorList>
    </citation>
    <scope>NUCLEOTIDE SEQUENCE [LARGE SCALE GENOMIC DNA]</scope>
    <source>
        <strain evidence="9 10">C5-26</strain>
    </source>
</reference>
<dbReference type="Proteomes" id="UP000320244">
    <property type="component" value="Unassembled WGS sequence"/>
</dbReference>
<keyword evidence="6 7" id="KW-0472">Membrane</keyword>
<evidence type="ECO:0000256" key="3">
    <source>
        <dbReference type="ARBA" id="ARBA00022679"/>
    </source>
</evidence>
<dbReference type="GO" id="GO:0016758">
    <property type="term" value="F:hexosyltransferase activity"/>
    <property type="evidence" value="ECO:0007669"/>
    <property type="project" value="TreeGrafter"/>
</dbReference>
<gene>
    <name evidence="9" type="ORF">FGL98_02880</name>
</gene>
<organism evidence="9 10">
    <name type="scientific">Leekyejoonella antrihumi</name>
    <dbReference type="NCBI Taxonomy" id="1660198"/>
    <lineage>
        <taxon>Bacteria</taxon>
        <taxon>Bacillati</taxon>
        <taxon>Actinomycetota</taxon>
        <taxon>Actinomycetes</taxon>
        <taxon>Micrococcales</taxon>
        <taxon>Dermacoccaceae</taxon>
        <taxon>Leekyejoonella</taxon>
    </lineage>
</organism>
<dbReference type="AlphaFoldDB" id="A0A563E6M6"/>
<reference evidence="9 10" key="1">
    <citation type="submission" date="2019-05" db="EMBL/GenBank/DDBJ databases">
        <authorList>
            <person name="Lee S.D."/>
        </authorList>
    </citation>
    <scope>NUCLEOTIDE SEQUENCE [LARGE SCALE GENOMIC DNA]</scope>
    <source>
        <strain evidence="9 10">C5-26</strain>
    </source>
</reference>
<evidence type="ECO:0000256" key="5">
    <source>
        <dbReference type="ARBA" id="ARBA00022989"/>
    </source>
</evidence>
<evidence type="ECO:0000256" key="2">
    <source>
        <dbReference type="ARBA" id="ARBA00022676"/>
    </source>
</evidence>
<dbReference type="InterPro" id="IPR029044">
    <property type="entry name" value="Nucleotide-diphossugar_trans"/>
</dbReference>
<dbReference type="PANTHER" id="PTHR43867:SF2">
    <property type="entry name" value="CELLULOSE SYNTHASE CATALYTIC SUBUNIT A [UDP-FORMING]"/>
    <property type="match status" value="1"/>
</dbReference>
<feature type="transmembrane region" description="Helical" evidence="7">
    <location>
        <begin position="263"/>
        <end position="283"/>
    </location>
</feature>
<evidence type="ECO:0000256" key="1">
    <source>
        <dbReference type="ARBA" id="ARBA00004141"/>
    </source>
</evidence>
<evidence type="ECO:0000256" key="7">
    <source>
        <dbReference type="SAM" id="Phobius"/>
    </source>
</evidence>
<feature type="transmembrane region" description="Helical" evidence="7">
    <location>
        <begin position="230"/>
        <end position="257"/>
    </location>
</feature>
<proteinExistence type="predicted"/>
<keyword evidence="4 7" id="KW-0812">Transmembrane</keyword>
<dbReference type="InterPro" id="IPR001173">
    <property type="entry name" value="Glyco_trans_2-like"/>
</dbReference>
<evidence type="ECO:0000256" key="4">
    <source>
        <dbReference type="ARBA" id="ARBA00022692"/>
    </source>
</evidence>
<accession>A0A563E6M6</accession>
<comment type="subcellular location">
    <subcellularLocation>
        <location evidence="1">Membrane</location>
        <topology evidence="1">Multi-pass membrane protein</topology>
    </subcellularLocation>
</comment>
<dbReference type="Gene3D" id="3.90.550.10">
    <property type="entry name" value="Spore Coat Polysaccharide Biosynthesis Protein SpsA, Chain A"/>
    <property type="match status" value="1"/>
</dbReference>
<evidence type="ECO:0000313" key="9">
    <source>
        <dbReference type="EMBL" id="TWP38190.1"/>
    </source>
</evidence>
<keyword evidence="3 9" id="KW-0808">Transferase</keyword>
<sequence length="346" mass="38046">MHGNREGFGMPSSPRKVRVLRRDAPNARQGKAAALNEAWSFLHAEILSRPEHRDRSLANVIVVIVDADGRLEPSAPSRVVRHLSYPRVGGVQIQVRIYNRQQALAWFQDVEFAIFGLVYQLGRAAWGTANMGGNGQFNRLRALDDVAGPDGPWRHRLTEDQDVGLRLIAAGWRGSHEPEASVSQQGLSRLRPLYRQRTRWAQGSWQAIGLMSTVRRADVSLAARIDMVGYLLLPILQMVTAVALLCAVGLAIALHIAFYAAGWPIIVFFVGSTIGPGLIALMARQRGVRGLLLALLLFLPYACYAWLTFPAVVRALGRQVLGKGSWAKTAREPLVVDAEVDSQLPG</sequence>
<protein>
    <submittedName>
        <fullName evidence="9">Glycosyl transferase family 2</fullName>
    </submittedName>
</protein>
<dbReference type="GO" id="GO:0005886">
    <property type="term" value="C:plasma membrane"/>
    <property type="evidence" value="ECO:0007669"/>
    <property type="project" value="TreeGrafter"/>
</dbReference>
<comment type="caution">
    <text evidence="9">The sequence shown here is derived from an EMBL/GenBank/DDBJ whole genome shotgun (WGS) entry which is preliminary data.</text>
</comment>
<keyword evidence="10" id="KW-1185">Reference proteome</keyword>
<dbReference type="EMBL" id="VCQV01000003">
    <property type="protein sequence ID" value="TWP38190.1"/>
    <property type="molecule type" value="Genomic_DNA"/>
</dbReference>
<keyword evidence="5 7" id="KW-1133">Transmembrane helix</keyword>
<evidence type="ECO:0000313" key="10">
    <source>
        <dbReference type="Proteomes" id="UP000320244"/>
    </source>
</evidence>